<evidence type="ECO:0000256" key="2">
    <source>
        <dbReference type="ARBA" id="ARBA00022692"/>
    </source>
</evidence>
<dbReference type="GO" id="GO:0016020">
    <property type="term" value="C:membrane"/>
    <property type="evidence" value="ECO:0007669"/>
    <property type="project" value="UniProtKB-SubCell"/>
</dbReference>
<accession>A0A8C6WYE6</accession>
<proteinExistence type="predicted"/>
<keyword evidence="3 5" id="KW-1133">Transmembrane helix</keyword>
<feature type="transmembrane region" description="Helical" evidence="5">
    <location>
        <begin position="64"/>
        <end position="83"/>
    </location>
</feature>
<evidence type="ECO:0000256" key="5">
    <source>
        <dbReference type="SAM" id="Phobius"/>
    </source>
</evidence>
<feature type="domain" description="G-protein coupled receptors family 1 profile" evidence="6">
    <location>
        <begin position="1"/>
        <end position="252"/>
    </location>
</feature>
<evidence type="ECO:0000259" key="6">
    <source>
        <dbReference type="PROSITE" id="PS50262"/>
    </source>
</evidence>
<reference evidence="7" key="1">
    <citation type="submission" date="2025-08" db="UniProtKB">
        <authorList>
            <consortium name="Ensembl"/>
        </authorList>
    </citation>
    <scope>IDENTIFICATION</scope>
</reference>
<protein>
    <submittedName>
        <fullName evidence="7">Si:dkey-78k11.9</fullName>
    </submittedName>
</protein>
<evidence type="ECO:0000256" key="1">
    <source>
        <dbReference type="ARBA" id="ARBA00004370"/>
    </source>
</evidence>
<dbReference type="AlphaFoldDB" id="A0A8C6WYE6"/>
<dbReference type="InterPro" id="IPR027294">
    <property type="entry name" value="NPS_rcpt"/>
</dbReference>
<evidence type="ECO:0000256" key="3">
    <source>
        <dbReference type="ARBA" id="ARBA00022989"/>
    </source>
</evidence>
<name>A0A8C6WYE6_9GOBI</name>
<organism evidence="7 8">
    <name type="scientific">Neogobius melanostomus</name>
    <name type="common">round goby</name>
    <dbReference type="NCBI Taxonomy" id="47308"/>
    <lineage>
        <taxon>Eukaryota</taxon>
        <taxon>Metazoa</taxon>
        <taxon>Chordata</taxon>
        <taxon>Craniata</taxon>
        <taxon>Vertebrata</taxon>
        <taxon>Euteleostomi</taxon>
        <taxon>Actinopterygii</taxon>
        <taxon>Neopterygii</taxon>
        <taxon>Teleostei</taxon>
        <taxon>Neoteleostei</taxon>
        <taxon>Acanthomorphata</taxon>
        <taxon>Gobiaria</taxon>
        <taxon>Gobiiformes</taxon>
        <taxon>Gobioidei</taxon>
        <taxon>Gobiidae</taxon>
        <taxon>Benthophilinae</taxon>
        <taxon>Neogobiini</taxon>
        <taxon>Neogobius</taxon>
    </lineage>
</organism>
<dbReference type="PANTHER" id="PTHR24244:SF0">
    <property type="entry name" value="G-PROTEIN COUPLED RECEPTORS FAMILY 1 PROFILE DOMAIN-CONTAINING PROTEIN"/>
    <property type="match status" value="1"/>
</dbReference>
<dbReference type="Proteomes" id="UP000694523">
    <property type="component" value="Unplaced"/>
</dbReference>
<dbReference type="InterPro" id="IPR000276">
    <property type="entry name" value="GPCR_Rhodpsn"/>
</dbReference>
<feature type="transmembrane region" description="Helical" evidence="5">
    <location>
        <begin position="190"/>
        <end position="208"/>
    </location>
</feature>
<keyword evidence="8" id="KW-1185">Reference proteome</keyword>
<sequence length="290" mass="33181">MCLDSNFCLNTGKSRTCQHFIFNLVLADLLHLMTLPFLVVYYLMRNEWIFGDAFCKITRFCFSINLYGSIGFLTCCSVYKYVAIVHPMRVLGRLTSTRSVVISLVVWLLVCAQSLPDMFFPKTYDKKASCFDTTSDDYIEDYLKYSVGWTITGFCLPFLVTVGCTAPVIVTLCCSSPTDRLLKRRKCKVLLVRVLLFSVCCIPYHVLWNLNLWSQVLTRRGQCYGWFNTVYVSKQVSLGLLSLNSALNPLLYLYLGEKLCCQLWTLLSRATLCLRRTKEPSAQGSEDVIY</sequence>
<evidence type="ECO:0000313" key="7">
    <source>
        <dbReference type="Ensembl" id="ENSNMLP00000040732.1"/>
    </source>
</evidence>
<feature type="transmembrane region" description="Helical" evidence="5">
    <location>
        <begin position="147"/>
        <end position="170"/>
    </location>
</feature>
<reference evidence="7" key="2">
    <citation type="submission" date="2025-09" db="UniProtKB">
        <authorList>
            <consortium name="Ensembl"/>
        </authorList>
    </citation>
    <scope>IDENTIFICATION</scope>
</reference>
<keyword evidence="4 5" id="KW-0472">Membrane</keyword>
<comment type="subcellular location">
    <subcellularLocation>
        <location evidence="1">Membrane</location>
    </subcellularLocation>
</comment>
<dbReference type="PROSITE" id="PS50262">
    <property type="entry name" value="G_PROTEIN_RECEP_F1_2"/>
    <property type="match status" value="1"/>
</dbReference>
<dbReference type="SUPFAM" id="SSF81321">
    <property type="entry name" value="Family A G protein-coupled receptor-like"/>
    <property type="match status" value="1"/>
</dbReference>
<feature type="transmembrane region" description="Helical" evidence="5">
    <location>
        <begin position="20"/>
        <end position="44"/>
    </location>
</feature>
<dbReference type="PRINTS" id="PR01157">
    <property type="entry name" value="P2YPURNOCPTR"/>
</dbReference>
<dbReference type="GO" id="GO:0008188">
    <property type="term" value="F:neuropeptide receptor activity"/>
    <property type="evidence" value="ECO:0007669"/>
    <property type="project" value="InterPro"/>
</dbReference>
<dbReference type="Pfam" id="PF00001">
    <property type="entry name" value="7tm_1"/>
    <property type="match status" value="1"/>
</dbReference>
<dbReference type="PRINTS" id="PR00237">
    <property type="entry name" value="GPCRRHODOPSN"/>
</dbReference>
<evidence type="ECO:0000256" key="4">
    <source>
        <dbReference type="ARBA" id="ARBA00023136"/>
    </source>
</evidence>
<evidence type="ECO:0000313" key="8">
    <source>
        <dbReference type="Proteomes" id="UP000694523"/>
    </source>
</evidence>
<dbReference type="PANTHER" id="PTHR24244">
    <property type="entry name" value="NEUROPEPTIDE S RECEPTOR"/>
    <property type="match status" value="1"/>
</dbReference>
<feature type="transmembrane region" description="Helical" evidence="5">
    <location>
        <begin position="95"/>
        <end position="115"/>
    </location>
</feature>
<dbReference type="Ensembl" id="ENSNMLT00000045294.1">
    <property type="protein sequence ID" value="ENSNMLP00000040732.1"/>
    <property type="gene ID" value="ENSNMLG00000024990.1"/>
</dbReference>
<dbReference type="Gene3D" id="1.20.1070.10">
    <property type="entry name" value="Rhodopsin 7-helix transmembrane proteins"/>
    <property type="match status" value="1"/>
</dbReference>
<keyword evidence="2 5" id="KW-0812">Transmembrane</keyword>
<dbReference type="InterPro" id="IPR017452">
    <property type="entry name" value="GPCR_Rhodpsn_7TM"/>
</dbReference>